<keyword evidence="2" id="KW-1185">Reference proteome</keyword>
<gene>
    <name evidence="1" type="ORF">MUN82_03005</name>
</gene>
<dbReference type="InterPro" id="IPR023090">
    <property type="entry name" value="UPF0702_alpha/beta_dom_sf"/>
</dbReference>
<evidence type="ECO:0000313" key="1">
    <source>
        <dbReference type="EMBL" id="UOR06072.1"/>
    </source>
</evidence>
<evidence type="ECO:0008006" key="3">
    <source>
        <dbReference type="Google" id="ProtNLM"/>
    </source>
</evidence>
<dbReference type="AlphaFoldDB" id="A0A8T9SV91"/>
<dbReference type="RefSeq" id="WP_245094874.1">
    <property type="nucleotide sequence ID" value="NZ_CP095053.1"/>
</dbReference>
<reference evidence="1 2" key="1">
    <citation type="submission" date="2022-04" db="EMBL/GenBank/DDBJ databases">
        <title>Hymenobacter sp. isolated from the air.</title>
        <authorList>
            <person name="Won M."/>
            <person name="Lee C.-M."/>
            <person name="Woen H.-Y."/>
            <person name="Kwon S.-W."/>
        </authorList>
    </citation>
    <scope>NUCLEOTIDE SEQUENCE [LARGE SCALE GENOMIC DNA]</scope>
    <source>
        <strain evidence="2">5413 J-13</strain>
    </source>
</reference>
<proteinExistence type="predicted"/>
<dbReference type="KEGG" id="haei:MUN82_03005"/>
<dbReference type="Proteomes" id="UP000829925">
    <property type="component" value="Chromosome"/>
</dbReference>
<name>A0A8T9SV91_9BACT</name>
<dbReference type="EMBL" id="CP095053">
    <property type="protein sequence ID" value="UOR06072.1"/>
    <property type="molecule type" value="Genomic_DNA"/>
</dbReference>
<sequence>MAQLRSQGLQQLGQVKRFYMEANGTFTLIKQQPARPGLTLAPDWDEDYIQSQPAVSGAYACTWCGQGQQADALPQAACPHCGRTQWRIAVC</sequence>
<protein>
    <recommendedName>
        <fullName evidence="3">DUF421 domain-containing protein</fullName>
    </recommendedName>
</protein>
<dbReference type="Gene3D" id="3.30.240.20">
    <property type="entry name" value="bsu07140 like domains"/>
    <property type="match status" value="1"/>
</dbReference>
<organism evidence="1 2">
    <name type="scientific">Hymenobacter aerilatus</name>
    <dbReference type="NCBI Taxonomy" id="2932251"/>
    <lineage>
        <taxon>Bacteria</taxon>
        <taxon>Pseudomonadati</taxon>
        <taxon>Bacteroidota</taxon>
        <taxon>Cytophagia</taxon>
        <taxon>Cytophagales</taxon>
        <taxon>Hymenobacteraceae</taxon>
        <taxon>Hymenobacter</taxon>
    </lineage>
</organism>
<evidence type="ECO:0000313" key="2">
    <source>
        <dbReference type="Proteomes" id="UP000829925"/>
    </source>
</evidence>
<accession>A0A8T9SV91</accession>